<sequence length="365" mass="41961">MKVLYITNVPAPYTVDFFSQLGQRIDLTVIYERKTASDRNCNWNSNAFVSYKEFYLKGINFGHEQRVSLEIIKYLKDSYDVVVVGNYSSPTGMLAIIYLRLKNKKYILHADGGIIKQDSRVKYNLKKWLVSGANNWFSSGKYCTKYLTHYGADYNKCYEYCLASIHDNDIAHEPSSEKEKNDLRTELGLGLSKEDFIFLAVGSNIHRKGYDILDEALEIVKQKCDRSISVIAIGDGYKNEYHNITFVPFKEFEVIKRYMRCSDAFIHPTREDIWGLVIAEAMSQGLIVITTDNCMAGLELVNRETGIVVPVQNSEALALAMISIMNLSKIQFDEMQKRCIQIASNYTIEKMVERYYKILCEVIEI</sequence>
<dbReference type="OrthoDB" id="9795068at2"/>
<protein>
    <submittedName>
        <fullName evidence="2">Glycosyltransferase involved in cell wall bisynthesis</fullName>
    </submittedName>
</protein>
<dbReference type="RefSeq" id="WP_073390064.1">
    <property type="nucleotide sequence ID" value="NZ_FQXK01000045.1"/>
</dbReference>
<gene>
    <name evidence="2" type="ORF">SAMN02745229_03775</name>
</gene>
<dbReference type="InterPro" id="IPR001296">
    <property type="entry name" value="Glyco_trans_1"/>
</dbReference>
<feature type="domain" description="Glycosyl transferase family 1" evidence="1">
    <location>
        <begin position="190"/>
        <end position="343"/>
    </location>
</feature>
<name>A0A1M6ERY7_BUTFI</name>
<evidence type="ECO:0000259" key="1">
    <source>
        <dbReference type="Pfam" id="PF00534"/>
    </source>
</evidence>
<keyword evidence="2" id="KW-0808">Transferase</keyword>
<reference evidence="3" key="1">
    <citation type="submission" date="2016-11" db="EMBL/GenBank/DDBJ databases">
        <authorList>
            <person name="Varghese N."/>
            <person name="Submissions S."/>
        </authorList>
    </citation>
    <scope>NUCLEOTIDE SEQUENCE [LARGE SCALE GENOMIC DNA]</scope>
    <source>
        <strain evidence="3">DSM 3071</strain>
    </source>
</reference>
<dbReference type="GeneID" id="89511352"/>
<dbReference type="Pfam" id="PF00534">
    <property type="entry name" value="Glycos_transf_1"/>
    <property type="match status" value="1"/>
</dbReference>
<dbReference type="EMBL" id="FQXK01000045">
    <property type="protein sequence ID" value="SHI88208.1"/>
    <property type="molecule type" value="Genomic_DNA"/>
</dbReference>
<dbReference type="SUPFAM" id="SSF53756">
    <property type="entry name" value="UDP-Glycosyltransferase/glycogen phosphorylase"/>
    <property type="match status" value="1"/>
</dbReference>
<evidence type="ECO:0000313" key="2">
    <source>
        <dbReference type="EMBL" id="SHI88208.1"/>
    </source>
</evidence>
<dbReference type="Gene3D" id="3.40.50.2000">
    <property type="entry name" value="Glycogen Phosphorylase B"/>
    <property type="match status" value="1"/>
</dbReference>
<dbReference type="AlphaFoldDB" id="A0A1M6ERY7"/>
<proteinExistence type="predicted"/>
<organism evidence="2 3">
    <name type="scientific">Butyrivibrio fibrisolvens DSM 3071</name>
    <dbReference type="NCBI Taxonomy" id="1121131"/>
    <lineage>
        <taxon>Bacteria</taxon>
        <taxon>Bacillati</taxon>
        <taxon>Bacillota</taxon>
        <taxon>Clostridia</taxon>
        <taxon>Lachnospirales</taxon>
        <taxon>Lachnospiraceae</taxon>
        <taxon>Butyrivibrio</taxon>
    </lineage>
</organism>
<keyword evidence="3" id="KW-1185">Reference proteome</keyword>
<accession>A0A1M6ERY7</accession>
<dbReference type="Proteomes" id="UP000184278">
    <property type="component" value="Unassembled WGS sequence"/>
</dbReference>
<dbReference type="CDD" id="cd03801">
    <property type="entry name" value="GT4_PimA-like"/>
    <property type="match status" value="1"/>
</dbReference>
<evidence type="ECO:0000313" key="3">
    <source>
        <dbReference type="Proteomes" id="UP000184278"/>
    </source>
</evidence>
<dbReference type="GO" id="GO:0016757">
    <property type="term" value="F:glycosyltransferase activity"/>
    <property type="evidence" value="ECO:0007669"/>
    <property type="project" value="InterPro"/>
</dbReference>
<dbReference type="PANTHER" id="PTHR12526">
    <property type="entry name" value="GLYCOSYLTRANSFERASE"/>
    <property type="match status" value="1"/>
</dbReference>
<dbReference type="STRING" id="1121131.SAMN02745229_03775"/>